<name>A0A150QHU5_SORCE</name>
<evidence type="ECO:0000256" key="1">
    <source>
        <dbReference type="SAM" id="SignalP"/>
    </source>
</evidence>
<sequence>MQARAYFPGSIAGLILCASGCAALLGLDEFTDHQSLGGAGGVGGAGGAGSAGGAGGGDEPTPCTPDASEACYGGPPVTWNEGICREGVRTCSADGTWGVCEGEILPAVERCDAAGDENCDGLECLAWTTAFKQTGDVHLMDIASDADGNMFVTGAFLDTITIGGDTLSSASTTDILLLKLSPTGEPLWAKKFGDSYPDEPWAFTVDSKGNPLLSGVSDSGIDFGDGPLPAGSFIAKLDASGKLVWNIGPESGGINALATDANDRVIVAGRFSKPIDFGGGPMAPDDGDSAIFVAKLDGATGLATARGCWVRTFGDSNATVRVFDIAVDRSDNIFIAGSARDTTQLDRFTIDSGSFVMKLTPSGIPDWISTMRVIGPIPARIEVMGFGVDSSGRPVLAGYHSGELQIGPHSVTSVSDDVFVVQLEANGTVGWVRTLGGTGTQWARGMALDPFDNVVVIGTADKQIDFGDGPLALEESSGFVVKLSPDAELVWHRFLGKDAVPYAVASSPDGEALVAGWTRAPEADWGAGPLPNLGADGRQQLVIAKLGR</sequence>
<gene>
    <name evidence="2" type="ORF">BE15_01305</name>
</gene>
<dbReference type="EMBL" id="JEMA01000653">
    <property type="protein sequence ID" value="KYF67422.1"/>
    <property type="molecule type" value="Genomic_DNA"/>
</dbReference>
<dbReference type="InterPro" id="IPR010620">
    <property type="entry name" value="SBBP_repeat"/>
</dbReference>
<dbReference type="Proteomes" id="UP000075260">
    <property type="component" value="Unassembled WGS sequence"/>
</dbReference>
<dbReference type="PANTHER" id="PTHR35580:SF1">
    <property type="entry name" value="PHYTASE-LIKE DOMAIN-CONTAINING PROTEIN"/>
    <property type="match status" value="1"/>
</dbReference>
<comment type="caution">
    <text evidence="2">The sequence shown here is derived from an EMBL/GenBank/DDBJ whole genome shotgun (WGS) entry which is preliminary data.</text>
</comment>
<dbReference type="Pfam" id="PF06739">
    <property type="entry name" value="SBBP"/>
    <property type="match status" value="1"/>
</dbReference>
<dbReference type="RefSeq" id="WP_061609877.1">
    <property type="nucleotide sequence ID" value="NZ_JEMA01000653.1"/>
</dbReference>
<feature type="chain" id="PRO_5007566722" description="Secreted protein" evidence="1">
    <location>
        <begin position="23"/>
        <end position="548"/>
    </location>
</feature>
<reference evidence="2 3" key="1">
    <citation type="submission" date="2014-02" db="EMBL/GenBank/DDBJ databases">
        <title>The small core and large imbalanced accessory genome model reveals a collaborative survival strategy of Sorangium cellulosum strains in nature.</title>
        <authorList>
            <person name="Han K."/>
            <person name="Peng R."/>
            <person name="Blom J."/>
            <person name="Li Y.-Z."/>
        </authorList>
    </citation>
    <scope>NUCLEOTIDE SEQUENCE [LARGE SCALE GENOMIC DNA]</scope>
    <source>
        <strain evidence="2 3">So0008-312</strain>
    </source>
</reference>
<dbReference type="OrthoDB" id="5488935at2"/>
<evidence type="ECO:0008006" key="4">
    <source>
        <dbReference type="Google" id="ProtNLM"/>
    </source>
</evidence>
<evidence type="ECO:0000313" key="2">
    <source>
        <dbReference type="EMBL" id="KYF67422.1"/>
    </source>
</evidence>
<dbReference type="SUPFAM" id="SSF101898">
    <property type="entry name" value="NHL repeat"/>
    <property type="match status" value="1"/>
</dbReference>
<protein>
    <recommendedName>
        <fullName evidence="4">Secreted protein</fullName>
    </recommendedName>
</protein>
<dbReference type="PANTHER" id="PTHR35580">
    <property type="entry name" value="CELL SURFACE GLYCOPROTEIN (S-LAYER PROTEIN)-LIKE PROTEIN"/>
    <property type="match status" value="1"/>
</dbReference>
<dbReference type="AlphaFoldDB" id="A0A150QHU5"/>
<dbReference type="Gene3D" id="2.80.10.50">
    <property type="match status" value="1"/>
</dbReference>
<accession>A0A150QHU5</accession>
<proteinExistence type="predicted"/>
<evidence type="ECO:0000313" key="3">
    <source>
        <dbReference type="Proteomes" id="UP000075260"/>
    </source>
</evidence>
<dbReference type="InterPro" id="IPR052918">
    <property type="entry name" value="Motility_Chemotaxis_Reg"/>
</dbReference>
<feature type="signal peptide" evidence="1">
    <location>
        <begin position="1"/>
        <end position="22"/>
    </location>
</feature>
<keyword evidence="1" id="KW-0732">Signal</keyword>
<organism evidence="2 3">
    <name type="scientific">Sorangium cellulosum</name>
    <name type="common">Polyangium cellulosum</name>
    <dbReference type="NCBI Taxonomy" id="56"/>
    <lineage>
        <taxon>Bacteria</taxon>
        <taxon>Pseudomonadati</taxon>
        <taxon>Myxococcota</taxon>
        <taxon>Polyangia</taxon>
        <taxon>Polyangiales</taxon>
        <taxon>Polyangiaceae</taxon>
        <taxon>Sorangium</taxon>
    </lineage>
</organism>